<dbReference type="CDD" id="cd20292">
    <property type="entry name" value="cupin_QdtA-like"/>
    <property type="match status" value="1"/>
</dbReference>
<dbReference type="SUPFAM" id="SSF51182">
    <property type="entry name" value="RmlC-like cupins"/>
    <property type="match status" value="1"/>
</dbReference>
<accession>A0A069AKK9</accession>
<gene>
    <name evidence="4" type="ORF">BN1095_210153</name>
    <name evidence="2" type="ORF">BN1096_160145</name>
    <name evidence="3" type="ORF">BN1097_140147</name>
</gene>
<dbReference type="EMBL" id="LK932861">
    <property type="protein sequence ID" value="CDS98869.1"/>
    <property type="molecule type" value="Genomic_DNA"/>
</dbReference>
<dbReference type="InterPro" id="IPR014710">
    <property type="entry name" value="RmlC-like_jellyroll"/>
</dbReference>
<dbReference type="EMBL" id="LK932347">
    <property type="protein sequence ID" value="CDS83322.1"/>
    <property type="molecule type" value="Genomic_DNA"/>
</dbReference>
<dbReference type="Pfam" id="PF05523">
    <property type="entry name" value="FdtA"/>
    <property type="match status" value="1"/>
</dbReference>
<sequence>MDKYNLIRFVSIGNEYIGNLVALESNKVIPFDIKRVYYIYDVPNNVKRGFHAHKNLEQVLVCLNGSVKIKCYDGVKETIFNLHKNDVGLYIGTGVWHEMFDFDEKTVLISIASEHYNEEDYIRDYKEFLKYLNNM</sequence>
<organism evidence="4">
    <name type="scientific">Clostridioides difficile</name>
    <name type="common">Peptoclostridium difficile</name>
    <dbReference type="NCBI Taxonomy" id="1496"/>
    <lineage>
        <taxon>Bacteria</taxon>
        <taxon>Bacillati</taxon>
        <taxon>Bacillota</taxon>
        <taxon>Clostridia</taxon>
        <taxon>Peptostreptococcales</taxon>
        <taxon>Peptostreptococcaceae</taxon>
        <taxon>Clostridioides</taxon>
    </lineage>
</organism>
<dbReference type="AlphaFoldDB" id="A0A069AKK9"/>
<protein>
    <submittedName>
        <fullName evidence="4">Lipopolysaccharide biosynthesis protein</fullName>
    </submittedName>
    <submittedName>
        <fullName evidence="3">WxcM-like protein</fullName>
    </submittedName>
</protein>
<reference evidence="4" key="1">
    <citation type="submission" date="2014-07" db="EMBL/GenBank/DDBJ databases">
        <authorList>
            <person name="Monot Marc"/>
        </authorList>
    </citation>
    <scope>NUCLEOTIDE SEQUENCE</scope>
    <source>
        <strain evidence="4">7032989</strain>
        <strain evidence="3">7032994</strain>
    </source>
</reference>
<proteinExistence type="predicted"/>
<dbReference type="InterPro" id="IPR008894">
    <property type="entry name" value="QdtA_cupin_dom"/>
</dbReference>
<name>A0A069AKK9_CLODI</name>
<evidence type="ECO:0000313" key="4">
    <source>
        <dbReference type="EMBL" id="CDS98869.1"/>
    </source>
</evidence>
<dbReference type="RefSeq" id="WP_021366051.1">
    <property type="nucleotide sequence ID" value="NZ_BBYB01000122.1"/>
</dbReference>
<dbReference type="InterPro" id="IPR011051">
    <property type="entry name" value="RmlC_Cupin_sf"/>
</dbReference>
<evidence type="ECO:0000259" key="1">
    <source>
        <dbReference type="Pfam" id="PF05523"/>
    </source>
</evidence>
<dbReference type="Gene3D" id="2.60.120.10">
    <property type="entry name" value="Jelly Rolls"/>
    <property type="match status" value="1"/>
</dbReference>
<feature type="domain" description="Sugar 3,4-ketoisomerase QdtA cupin" evidence="1">
    <location>
        <begin position="3"/>
        <end position="132"/>
    </location>
</feature>
<evidence type="ECO:0000313" key="2">
    <source>
        <dbReference type="EMBL" id="CDS83197.1"/>
    </source>
</evidence>
<dbReference type="EMBL" id="LK932465">
    <property type="protein sequence ID" value="CDS83197.1"/>
    <property type="molecule type" value="Genomic_DNA"/>
</dbReference>
<evidence type="ECO:0000313" key="3">
    <source>
        <dbReference type="EMBL" id="CDS83322.1"/>
    </source>
</evidence>